<evidence type="ECO:0000313" key="1">
    <source>
        <dbReference type="EMBL" id="CAG8823800.1"/>
    </source>
</evidence>
<comment type="caution">
    <text evidence="1">The sequence shown here is derived from an EMBL/GenBank/DDBJ whole genome shotgun (WGS) entry which is preliminary data.</text>
</comment>
<dbReference type="EMBL" id="CAJVPY010063920">
    <property type="protein sequence ID" value="CAG8823800.1"/>
    <property type="molecule type" value="Genomic_DNA"/>
</dbReference>
<organism evidence="1 2">
    <name type="scientific">Dentiscutata erythropus</name>
    <dbReference type="NCBI Taxonomy" id="1348616"/>
    <lineage>
        <taxon>Eukaryota</taxon>
        <taxon>Fungi</taxon>
        <taxon>Fungi incertae sedis</taxon>
        <taxon>Mucoromycota</taxon>
        <taxon>Glomeromycotina</taxon>
        <taxon>Glomeromycetes</taxon>
        <taxon>Diversisporales</taxon>
        <taxon>Gigasporaceae</taxon>
        <taxon>Dentiscutata</taxon>
    </lineage>
</organism>
<dbReference type="Proteomes" id="UP000789405">
    <property type="component" value="Unassembled WGS sequence"/>
</dbReference>
<feature type="non-terminal residue" evidence="1">
    <location>
        <position position="1"/>
    </location>
</feature>
<sequence length="71" mass="8153">GEFVQPLDFESNEKNSHSLFQSQSQASLPLKISKKQKLNNLVAQPIYTYDQEQFNQSILYATISTGVAFRW</sequence>
<keyword evidence="2" id="KW-1185">Reference proteome</keyword>
<accession>A0A9N9PIJ6</accession>
<reference evidence="1" key="1">
    <citation type="submission" date="2021-06" db="EMBL/GenBank/DDBJ databases">
        <authorList>
            <person name="Kallberg Y."/>
            <person name="Tangrot J."/>
            <person name="Rosling A."/>
        </authorList>
    </citation>
    <scope>NUCLEOTIDE SEQUENCE</scope>
    <source>
        <strain evidence="1">MA453B</strain>
    </source>
</reference>
<name>A0A9N9PIJ6_9GLOM</name>
<gene>
    <name evidence="1" type="ORF">DERYTH_LOCUS27567</name>
</gene>
<dbReference type="AlphaFoldDB" id="A0A9N9PIJ6"/>
<proteinExistence type="predicted"/>
<feature type="non-terminal residue" evidence="1">
    <location>
        <position position="71"/>
    </location>
</feature>
<evidence type="ECO:0000313" key="2">
    <source>
        <dbReference type="Proteomes" id="UP000789405"/>
    </source>
</evidence>
<protein>
    <submittedName>
        <fullName evidence="1">21820_t:CDS:1</fullName>
    </submittedName>
</protein>